<gene>
    <name evidence="1" type="ORF">HXN26_09070</name>
</gene>
<reference evidence="1" key="1">
    <citation type="submission" date="2020-04" db="EMBL/GenBank/DDBJ databases">
        <title>Deep metagenomics examines the oral microbiome during advanced dental caries in children, revealing novel taxa and co-occurrences with host molecules.</title>
        <authorList>
            <person name="Baker J.L."/>
            <person name="Morton J.T."/>
            <person name="Dinis M."/>
            <person name="Alvarez R."/>
            <person name="Tran N.C."/>
            <person name="Knight R."/>
            <person name="Edlund A."/>
        </authorList>
    </citation>
    <scope>NUCLEOTIDE SEQUENCE</scope>
    <source>
        <strain evidence="1">JCVI_44_bin.5</strain>
    </source>
</reference>
<evidence type="ECO:0000313" key="2">
    <source>
        <dbReference type="Proteomes" id="UP000771736"/>
    </source>
</evidence>
<dbReference type="Proteomes" id="UP000771736">
    <property type="component" value="Unassembled WGS sequence"/>
</dbReference>
<proteinExistence type="predicted"/>
<dbReference type="AlphaFoldDB" id="A0A930HNB1"/>
<comment type="caution">
    <text evidence="1">The sequence shown here is derived from an EMBL/GenBank/DDBJ whole genome shotgun (WGS) entry which is preliminary data.</text>
</comment>
<evidence type="ECO:0000313" key="1">
    <source>
        <dbReference type="EMBL" id="MBF1384979.1"/>
    </source>
</evidence>
<organism evidence="1 2">
    <name type="scientific">Prevotella aurantiaca</name>
    <dbReference type="NCBI Taxonomy" id="596085"/>
    <lineage>
        <taxon>Bacteria</taxon>
        <taxon>Pseudomonadati</taxon>
        <taxon>Bacteroidota</taxon>
        <taxon>Bacteroidia</taxon>
        <taxon>Bacteroidales</taxon>
        <taxon>Prevotellaceae</taxon>
        <taxon>Prevotella</taxon>
    </lineage>
</organism>
<accession>A0A930HNB1</accession>
<protein>
    <submittedName>
        <fullName evidence="1">Uncharacterized protein</fullName>
    </submittedName>
</protein>
<dbReference type="RefSeq" id="WP_273160816.1">
    <property type="nucleotide sequence ID" value="NZ_JABZSJ010000057.1"/>
</dbReference>
<name>A0A930HNB1_9BACT</name>
<dbReference type="EMBL" id="JABZSJ010000057">
    <property type="protein sequence ID" value="MBF1384979.1"/>
    <property type="molecule type" value="Genomic_DNA"/>
</dbReference>
<sequence>MKKRKLRGRFSGQRLKKSYKRAVKRQLEKEFLILSKSDIDEETLFVHPLNMGEQIFIKSEEQEGSNTPLFVIDDVLMQNGYASASLIMLRIVKSSDNNFVRDSYIKPIMFCFRQFLELTMKDSLLRFRDMRRKASKDEVKVGGHDLSKLWNGLKKYFDIVDDEVKCVEKIIYAIQEVDKEGTLFRYNEYLNEKFKGVKLHIPLIDIDILETCILQSYRFFEGINEMARKAQDEKTMNYY</sequence>